<dbReference type="Pfam" id="PF17667">
    <property type="entry name" value="Pkinase_fungal"/>
    <property type="match status" value="1"/>
</dbReference>
<protein>
    <recommendedName>
        <fullName evidence="1">Fungal-type protein kinase domain-containing protein</fullName>
    </recommendedName>
</protein>
<evidence type="ECO:0000259" key="1">
    <source>
        <dbReference type="Pfam" id="PF17667"/>
    </source>
</evidence>
<reference evidence="2" key="1">
    <citation type="submission" date="2021-09" db="EMBL/GenBank/DDBJ databases">
        <title>A high-quality genome of the endoparasitic fungus Hirsutella rhossiliensis with a comparison of Hirsutella genomes reveals transposable elements contributing to genome size variation.</title>
        <authorList>
            <person name="Lin R."/>
            <person name="Jiao Y."/>
            <person name="Sun X."/>
            <person name="Ling J."/>
            <person name="Xie B."/>
            <person name="Cheng X."/>
        </authorList>
    </citation>
    <scope>NUCLEOTIDE SEQUENCE</scope>
    <source>
        <strain evidence="2">HR02</strain>
    </source>
</reference>
<dbReference type="OrthoDB" id="5584477at2759"/>
<comment type="caution">
    <text evidence="2">The sequence shown here is derived from an EMBL/GenBank/DDBJ whole genome shotgun (WGS) entry which is preliminary data.</text>
</comment>
<dbReference type="AlphaFoldDB" id="A0A9P8SIH9"/>
<name>A0A9P8SIH9_9HYPO</name>
<dbReference type="EMBL" id="JAIZPD010000007">
    <property type="protein sequence ID" value="KAH0962031.1"/>
    <property type="molecule type" value="Genomic_DNA"/>
</dbReference>
<accession>A0A9P8SIH9</accession>
<dbReference type="Proteomes" id="UP000824596">
    <property type="component" value="Unassembled WGS sequence"/>
</dbReference>
<dbReference type="RefSeq" id="XP_044719544.1">
    <property type="nucleotide sequence ID" value="XM_044865582.1"/>
</dbReference>
<feature type="domain" description="Fungal-type protein kinase" evidence="1">
    <location>
        <begin position="28"/>
        <end position="77"/>
    </location>
</feature>
<organism evidence="2 3">
    <name type="scientific">Hirsutella rhossiliensis</name>
    <dbReference type="NCBI Taxonomy" id="111463"/>
    <lineage>
        <taxon>Eukaryota</taxon>
        <taxon>Fungi</taxon>
        <taxon>Dikarya</taxon>
        <taxon>Ascomycota</taxon>
        <taxon>Pezizomycotina</taxon>
        <taxon>Sordariomycetes</taxon>
        <taxon>Hypocreomycetidae</taxon>
        <taxon>Hypocreales</taxon>
        <taxon>Ophiocordycipitaceae</taxon>
        <taxon>Hirsutella</taxon>
    </lineage>
</organism>
<dbReference type="GeneID" id="68356240"/>
<evidence type="ECO:0000313" key="2">
    <source>
        <dbReference type="EMBL" id="KAH0962031.1"/>
    </source>
</evidence>
<keyword evidence="3" id="KW-1185">Reference proteome</keyword>
<gene>
    <name evidence="2" type="ORF">HRG_07111</name>
</gene>
<dbReference type="InterPro" id="IPR040976">
    <property type="entry name" value="Pkinase_fungal"/>
</dbReference>
<sequence length="119" mass="13340">MGSCQMPRTTLRRDVEVMDVFSCQPTRCPGAFDIHEKPERFIQVIAGYTMINDEELGLDTFTELDGDSRLIRIEQDEAAAGIAAFHPSTGNRLPWGVLLSHEASGLRELELCREVFVDV</sequence>
<proteinExistence type="predicted"/>
<evidence type="ECO:0000313" key="3">
    <source>
        <dbReference type="Proteomes" id="UP000824596"/>
    </source>
</evidence>